<evidence type="ECO:0000256" key="1">
    <source>
        <dbReference type="SAM" id="SignalP"/>
    </source>
</evidence>
<dbReference type="OrthoDB" id="7062395at2"/>
<name>A0A1G6MZV0_9GAMM</name>
<dbReference type="Gene3D" id="3.30.110.170">
    <property type="entry name" value="Protein of unknown function (DUF541), domain 1"/>
    <property type="match status" value="1"/>
</dbReference>
<feature type="signal peptide" evidence="1">
    <location>
        <begin position="1"/>
        <end position="28"/>
    </location>
</feature>
<evidence type="ECO:0000313" key="3">
    <source>
        <dbReference type="Proteomes" id="UP000242317"/>
    </source>
</evidence>
<dbReference type="AlphaFoldDB" id="A0A1G6MZV0"/>
<dbReference type="InterPro" id="IPR007497">
    <property type="entry name" value="SIMPL/DUF541"/>
</dbReference>
<proteinExistence type="predicted"/>
<sequence length="236" mass="25883">MLNISFAKKIATLSAGLCAVLLTQSALADQPEHRIINLQAEATRSVANDEMQATLYTELNEKDAATLADKINRIVNQAMNTAKSYPKVEIKTGGQNTYPVYNDQQKLVNWRGRAEVVLNSKDFKQTSDLIAKLQENMQLGNVTFDVSDEQRNQVESELYIEASKAFQQRAKLLLAPWGASNYELVNLQLNASANRPMPIYAAARGASFKSASVESQSVEAGNSDITVVANGSIQLK</sequence>
<organism evidence="2 3">
    <name type="scientific">Acinetobacter marinus</name>
    <dbReference type="NCBI Taxonomy" id="281375"/>
    <lineage>
        <taxon>Bacteria</taxon>
        <taxon>Pseudomonadati</taxon>
        <taxon>Pseudomonadota</taxon>
        <taxon>Gammaproteobacteria</taxon>
        <taxon>Moraxellales</taxon>
        <taxon>Moraxellaceae</taxon>
        <taxon>Acinetobacter</taxon>
    </lineage>
</organism>
<dbReference type="GO" id="GO:0006974">
    <property type="term" value="P:DNA damage response"/>
    <property type="evidence" value="ECO:0007669"/>
    <property type="project" value="TreeGrafter"/>
</dbReference>
<keyword evidence="3" id="KW-1185">Reference proteome</keyword>
<evidence type="ECO:0000313" key="2">
    <source>
        <dbReference type="EMBL" id="SDC60961.1"/>
    </source>
</evidence>
<dbReference type="PANTHER" id="PTHR34387:SF1">
    <property type="entry name" value="PERIPLASMIC IMMUNOGENIC PROTEIN"/>
    <property type="match status" value="1"/>
</dbReference>
<dbReference type="EMBL" id="FMYK01000008">
    <property type="protein sequence ID" value="SDC60961.1"/>
    <property type="molecule type" value="Genomic_DNA"/>
</dbReference>
<dbReference type="Gene3D" id="3.30.70.2970">
    <property type="entry name" value="Protein of unknown function (DUF541), domain 2"/>
    <property type="match status" value="1"/>
</dbReference>
<protein>
    <submittedName>
        <fullName evidence="2">Predicted secreted protein</fullName>
    </submittedName>
</protein>
<accession>A0A1G6MZV0</accession>
<gene>
    <name evidence="2" type="ORF">SAMN05421749_10866</name>
</gene>
<keyword evidence="1" id="KW-0732">Signal</keyword>
<dbReference type="RefSeq" id="WP_092620813.1">
    <property type="nucleotide sequence ID" value="NZ_FMYK01000008.1"/>
</dbReference>
<dbReference type="Proteomes" id="UP000242317">
    <property type="component" value="Unassembled WGS sequence"/>
</dbReference>
<reference evidence="3" key="1">
    <citation type="submission" date="2016-09" db="EMBL/GenBank/DDBJ databases">
        <authorList>
            <person name="Varghese N."/>
            <person name="Submissions S."/>
        </authorList>
    </citation>
    <scope>NUCLEOTIDE SEQUENCE [LARGE SCALE GENOMIC DNA]</scope>
    <source>
        <strain evidence="3">ANC 3699</strain>
    </source>
</reference>
<feature type="chain" id="PRO_5017200787" evidence="1">
    <location>
        <begin position="29"/>
        <end position="236"/>
    </location>
</feature>
<dbReference type="Pfam" id="PF04402">
    <property type="entry name" value="SIMPL"/>
    <property type="match status" value="1"/>
</dbReference>
<dbReference type="PANTHER" id="PTHR34387">
    <property type="entry name" value="SLR1258 PROTEIN"/>
    <property type="match status" value="1"/>
</dbReference>
<dbReference type="InterPro" id="IPR052022">
    <property type="entry name" value="26kDa_periplasmic_antigen"/>
</dbReference>